<name>A0A7S3V4B3_9STRA</name>
<sequence>MSTDVQRIASSTSRCAAGGLNKVDTWNAMNTFVDGVEEDDTDLSHLALRVIDEEEAYFSNSYQLTTSKISRKNRSAKGRVKNGKSDCRRSGARVSQSIPTNELARCNKKNENCSKKLGKKKSKKTLKQLRRRKIARKGIQLEHLQARKDNVQARVRDSIKQYHHDQADSSRSYEHYEPYLEDNDILPAQDLGLDDGSMYERLLNIFEGGEIMPEDYEILLQLDSNNAKSTLPNESLQEIPILVVGSGDGHTISRSDIRRTYFFSHCEICLESLIELDDGRELRVLPCEHIFCRGCIDHWFQEVSNRCPNLSCYWCQVDHSE</sequence>
<feature type="region of interest" description="Disordered" evidence="5">
    <location>
        <begin position="73"/>
        <end position="94"/>
    </location>
</feature>
<dbReference type="EMBL" id="HBIO01001320">
    <property type="protein sequence ID" value="CAE0456091.1"/>
    <property type="molecule type" value="Transcribed_RNA"/>
</dbReference>
<evidence type="ECO:0000259" key="6">
    <source>
        <dbReference type="PROSITE" id="PS50089"/>
    </source>
</evidence>
<evidence type="ECO:0000256" key="5">
    <source>
        <dbReference type="SAM" id="MobiDB-lite"/>
    </source>
</evidence>
<dbReference type="AlphaFoldDB" id="A0A7S3V4B3"/>
<dbReference type="PROSITE" id="PS50089">
    <property type="entry name" value="ZF_RING_2"/>
    <property type="match status" value="1"/>
</dbReference>
<keyword evidence="3" id="KW-0862">Zinc</keyword>
<dbReference type="SUPFAM" id="SSF57850">
    <property type="entry name" value="RING/U-box"/>
    <property type="match status" value="1"/>
</dbReference>
<dbReference type="Pfam" id="PF00097">
    <property type="entry name" value="zf-C3HC4"/>
    <property type="match status" value="1"/>
</dbReference>
<evidence type="ECO:0000256" key="1">
    <source>
        <dbReference type="ARBA" id="ARBA00022723"/>
    </source>
</evidence>
<feature type="compositionally biased region" description="Basic residues" evidence="5">
    <location>
        <begin position="73"/>
        <end position="82"/>
    </location>
</feature>
<dbReference type="Gene3D" id="3.30.40.10">
    <property type="entry name" value="Zinc/RING finger domain, C3HC4 (zinc finger)"/>
    <property type="match status" value="1"/>
</dbReference>
<dbReference type="PROSITE" id="PS00518">
    <property type="entry name" value="ZF_RING_1"/>
    <property type="match status" value="1"/>
</dbReference>
<reference evidence="7" key="1">
    <citation type="submission" date="2021-01" db="EMBL/GenBank/DDBJ databases">
        <authorList>
            <person name="Corre E."/>
            <person name="Pelletier E."/>
            <person name="Niang G."/>
            <person name="Scheremetjew M."/>
            <person name="Finn R."/>
            <person name="Kale V."/>
            <person name="Holt S."/>
            <person name="Cochrane G."/>
            <person name="Meng A."/>
            <person name="Brown T."/>
            <person name="Cohen L."/>
        </authorList>
    </citation>
    <scope>NUCLEOTIDE SEQUENCE</scope>
    <source>
        <strain evidence="7">MM31A-1</strain>
    </source>
</reference>
<keyword evidence="1" id="KW-0479">Metal-binding</keyword>
<feature type="domain" description="RING-type" evidence="6">
    <location>
        <begin position="266"/>
        <end position="308"/>
    </location>
</feature>
<evidence type="ECO:0000256" key="3">
    <source>
        <dbReference type="ARBA" id="ARBA00022833"/>
    </source>
</evidence>
<evidence type="ECO:0000256" key="4">
    <source>
        <dbReference type="PROSITE-ProRule" id="PRU00175"/>
    </source>
</evidence>
<proteinExistence type="predicted"/>
<gene>
    <name evidence="7" type="ORF">CDEB00056_LOCUS932</name>
</gene>
<dbReference type="PANTHER" id="PTHR45798:SF97">
    <property type="entry name" value="ALCOHOL-SENSITIVE RING FINGER PROTEIN 1"/>
    <property type="match status" value="1"/>
</dbReference>
<dbReference type="InterPro" id="IPR001841">
    <property type="entry name" value="Znf_RING"/>
</dbReference>
<evidence type="ECO:0000256" key="2">
    <source>
        <dbReference type="ARBA" id="ARBA00022771"/>
    </source>
</evidence>
<dbReference type="InterPro" id="IPR013083">
    <property type="entry name" value="Znf_RING/FYVE/PHD"/>
</dbReference>
<dbReference type="InterPro" id="IPR018957">
    <property type="entry name" value="Znf_C3HC4_RING-type"/>
</dbReference>
<dbReference type="PANTHER" id="PTHR45798">
    <property type="entry name" value="RING-H2 FINGER PROTEIN ATL61-RELATED-RELATED"/>
    <property type="match status" value="1"/>
</dbReference>
<evidence type="ECO:0000313" key="7">
    <source>
        <dbReference type="EMBL" id="CAE0456091.1"/>
    </source>
</evidence>
<dbReference type="InterPro" id="IPR052788">
    <property type="entry name" value="RING-type_E3_ligase_ATL"/>
</dbReference>
<keyword evidence="2 4" id="KW-0863">Zinc-finger</keyword>
<dbReference type="GO" id="GO:0008270">
    <property type="term" value="F:zinc ion binding"/>
    <property type="evidence" value="ECO:0007669"/>
    <property type="project" value="UniProtKB-KW"/>
</dbReference>
<accession>A0A7S3V4B3</accession>
<protein>
    <recommendedName>
        <fullName evidence="6">RING-type domain-containing protein</fullName>
    </recommendedName>
</protein>
<organism evidence="7">
    <name type="scientific">Chaetoceros debilis</name>
    <dbReference type="NCBI Taxonomy" id="122233"/>
    <lineage>
        <taxon>Eukaryota</taxon>
        <taxon>Sar</taxon>
        <taxon>Stramenopiles</taxon>
        <taxon>Ochrophyta</taxon>
        <taxon>Bacillariophyta</taxon>
        <taxon>Coscinodiscophyceae</taxon>
        <taxon>Chaetocerotophycidae</taxon>
        <taxon>Chaetocerotales</taxon>
        <taxon>Chaetocerotaceae</taxon>
        <taxon>Chaetoceros</taxon>
    </lineage>
</organism>
<dbReference type="InterPro" id="IPR017907">
    <property type="entry name" value="Znf_RING_CS"/>
</dbReference>
<dbReference type="SMART" id="SM00184">
    <property type="entry name" value="RING"/>
    <property type="match status" value="1"/>
</dbReference>